<feature type="region of interest" description="Disordered" evidence="1">
    <location>
        <begin position="1"/>
        <end position="22"/>
    </location>
</feature>
<dbReference type="Proteomes" id="UP001250214">
    <property type="component" value="Unassembled WGS sequence"/>
</dbReference>
<evidence type="ECO:0008006" key="4">
    <source>
        <dbReference type="Google" id="ProtNLM"/>
    </source>
</evidence>
<gene>
    <name evidence="2" type="ORF">RIF23_20780</name>
</gene>
<comment type="caution">
    <text evidence="2">The sequence shown here is derived from an EMBL/GenBank/DDBJ whole genome shotgun (WGS) entry which is preliminary data.</text>
</comment>
<feature type="non-terminal residue" evidence="2">
    <location>
        <position position="1"/>
    </location>
</feature>
<sequence>HDPAGGGDPMTGNQESAQARGLGLAETHRLHRAIQALDQAAGDLARVHASGAGRELWTTVSLARLGVLLEPGAAQADQLAEQLRAAASGTAIVLPTRARPIGGGNHV</sequence>
<evidence type="ECO:0000313" key="2">
    <source>
        <dbReference type="EMBL" id="MDS1272719.1"/>
    </source>
</evidence>
<dbReference type="EMBL" id="JAVLVT010000057">
    <property type="protein sequence ID" value="MDS1272719.1"/>
    <property type="molecule type" value="Genomic_DNA"/>
</dbReference>
<proteinExistence type="predicted"/>
<keyword evidence="3" id="KW-1185">Reference proteome</keyword>
<evidence type="ECO:0000313" key="3">
    <source>
        <dbReference type="Proteomes" id="UP001250214"/>
    </source>
</evidence>
<reference evidence="3" key="1">
    <citation type="submission" date="2023-07" db="EMBL/GenBank/DDBJ databases">
        <title>Novel species in the genus Lipingzhangella isolated from Sambhar Salt Lake.</title>
        <authorList>
            <person name="Jiya N."/>
            <person name="Kajale S."/>
            <person name="Sharma A."/>
        </authorList>
    </citation>
    <scope>NUCLEOTIDE SEQUENCE [LARGE SCALE GENOMIC DNA]</scope>
    <source>
        <strain evidence="3">LS1_29</strain>
    </source>
</reference>
<protein>
    <recommendedName>
        <fullName evidence="4">FUSC family protein</fullName>
    </recommendedName>
</protein>
<accession>A0ABU2HDS2</accession>
<evidence type="ECO:0000256" key="1">
    <source>
        <dbReference type="SAM" id="MobiDB-lite"/>
    </source>
</evidence>
<dbReference type="RefSeq" id="WP_310914323.1">
    <property type="nucleotide sequence ID" value="NZ_JAVLVT010000057.1"/>
</dbReference>
<name>A0ABU2HDS2_9ACTN</name>
<organism evidence="2 3">
    <name type="scientific">Lipingzhangella rawalii</name>
    <dbReference type="NCBI Taxonomy" id="2055835"/>
    <lineage>
        <taxon>Bacteria</taxon>
        <taxon>Bacillati</taxon>
        <taxon>Actinomycetota</taxon>
        <taxon>Actinomycetes</taxon>
        <taxon>Streptosporangiales</taxon>
        <taxon>Nocardiopsidaceae</taxon>
        <taxon>Lipingzhangella</taxon>
    </lineage>
</organism>